<protein>
    <recommendedName>
        <fullName evidence="4">Sigma-70 family RNA polymerase sigma factor</fullName>
    </recommendedName>
</protein>
<gene>
    <name evidence="2" type="ORF">POL67_41030</name>
</gene>
<dbReference type="RefSeq" id="WP_271926447.1">
    <property type="nucleotide sequence ID" value="NZ_JAQNDO010000001.1"/>
</dbReference>
<dbReference type="EMBL" id="JAQNDO010000001">
    <property type="protein sequence ID" value="MDC0747788.1"/>
    <property type="molecule type" value="Genomic_DNA"/>
</dbReference>
<evidence type="ECO:0000313" key="3">
    <source>
        <dbReference type="Proteomes" id="UP001221411"/>
    </source>
</evidence>
<evidence type="ECO:0000256" key="1">
    <source>
        <dbReference type="SAM" id="MobiDB-lite"/>
    </source>
</evidence>
<accession>A0ABT5F136</accession>
<keyword evidence="3" id="KW-1185">Reference proteome</keyword>
<dbReference type="InterPro" id="IPR013325">
    <property type="entry name" value="RNA_pol_sigma_r2"/>
</dbReference>
<name>A0ABT5F136_9BACT</name>
<evidence type="ECO:0008006" key="4">
    <source>
        <dbReference type="Google" id="ProtNLM"/>
    </source>
</evidence>
<feature type="region of interest" description="Disordered" evidence="1">
    <location>
        <begin position="152"/>
        <end position="171"/>
    </location>
</feature>
<sequence>MLLRYVRAIGVERRHADDVVQETTITTWEALNEGRVRGGERTPPEAALGGFARQTAWFHAMNLSRRASTLYEAPASALRDVPVLVSPDPMPGIEAADLLARVVASNPNVARVVELAARGLIGADAARAAGQPRATFFAYEKRLRAALRKLGAVPAPKQAPRPTWKTRKRKR</sequence>
<dbReference type="Proteomes" id="UP001221411">
    <property type="component" value="Unassembled WGS sequence"/>
</dbReference>
<evidence type="ECO:0000313" key="2">
    <source>
        <dbReference type="EMBL" id="MDC0747788.1"/>
    </source>
</evidence>
<reference evidence="2 3" key="1">
    <citation type="submission" date="2022-11" db="EMBL/GenBank/DDBJ databases">
        <title>Minimal conservation of predation-associated metabolite biosynthetic gene clusters underscores biosynthetic potential of Myxococcota including descriptions for ten novel species: Archangium lansinium sp. nov., Myxococcus landrumus sp. nov., Nannocystis bai.</title>
        <authorList>
            <person name="Ahearne A."/>
            <person name="Stevens C."/>
            <person name="Dowd S."/>
        </authorList>
    </citation>
    <scope>NUCLEOTIDE SEQUENCE [LARGE SCALE GENOMIC DNA]</scope>
    <source>
        <strain evidence="2 3">RJM3</strain>
    </source>
</reference>
<comment type="caution">
    <text evidence="2">The sequence shown here is derived from an EMBL/GenBank/DDBJ whole genome shotgun (WGS) entry which is preliminary data.</text>
</comment>
<organism evidence="2 3">
    <name type="scientific">Polyangium mundeleinium</name>
    <dbReference type="NCBI Taxonomy" id="2995306"/>
    <lineage>
        <taxon>Bacteria</taxon>
        <taxon>Pseudomonadati</taxon>
        <taxon>Myxococcota</taxon>
        <taxon>Polyangia</taxon>
        <taxon>Polyangiales</taxon>
        <taxon>Polyangiaceae</taxon>
        <taxon>Polyangium</taxon>
    </lineage>
</organism>
<proteinExistence type="predicted"/>
<dbReference type="SUPFAM" id="SSF88946">
    <property type="entry name" value="Sigma2 domain of RNA polymerase sigma factors"/>
    <property type="match status" value="1"/>
</dbReference>